<feature type="transmembrane region" description="Helical" evidence="16">
    <location>
        <begin position="151"/>
        <end position="170"/>
    </location>
</feature>
<evidence type="ECO:0000256" key="14">
    <source>
        <dbReference type="ARBA" id="ARBA00032361"/>
    </source>
</evidence>
<evidence type="ECO:0000256" key="8">
    <source>
        <dbReference type="ARBA" id="ARBA00022692"/>
    </source>
</evidence>
<accession>A0ABT0E9D2</accession>
<evidence type="ECO:0000256" key="9">
    <source>
        <dbReference type="ARBA" id="ARBA00022989"/>
    </source>
</evidence>
<feature type="transmembrane region" description="Helical" evidence="16">
    <location>
        <begin position="182"/>
        <end position="202"/>
    </location>
</feature>
<dbReference type="NCBIfam" id="TIGR00473">
    <property type="entry name" value="pssA"/>
    <property type="match status" value="1"/>
</dbReference>
<gene>
    <name evidence="17" type="primary">pssA</name>
    <name evidence="17" type="ORF">MU846_12090</name>
</gene>
<evidence type="ECO:0000256" key="15">
    <source>
        <dbReference type="RuleBase" id="RU003750"/>
    </source>
</evidence>
<feature type="transmembrane region" description="Helical" evidence="16">
    <location>
        <begin position="122"/>
        <end position="139"/>
    </location>
</feature>
<protein>
    <recommendedName>
        <fullName evidence="5">CDP-diacylglycerol--serine O-phosphatidyltransferase</fullName>
        <ecNumber evidence="4">2.7.8.8</ecNumber>
    </recommendedName>
    <alternativeName>
        <fullName evidence="14">Phosphatidylserine synthase</fullName>
    </alternativeName>
</protein>
<feature type="transmembrane region" description="Helical" evidence="16">
    <location>
        <begin position="97"/>
        <end position="116"/>
    </location>
</feature>
<dbReference type="Proteomes" id="UP001165524">
    <property type="component" value="Unassembled WGS sequence"/>
</dbReference>
<evidence type="ECO:0000256" key="2">
    <source>
        <dbReference type="ARBA" id="ARBA00004127"/>
    </source>
</evidence>
<keyword evidence="11 16" id="KW-0472">Membrane</keyword>
<dbReference type="EMBL" id="JALKII010000009">
    <property type="protein sequence ID" value="MCK0538449.1"/>
    <property type="molecule type" value="Genomic_DNA"/>
</dbReference>
<evidence type="ECO:0000256" key="12">
    <source>
        <dbReference type="ARBA" id="ARBA00023209"/>
    </source>
</evidence>
<evidence type="ECO:0000256" key="4">
    <source>
        <dbReference type="ARBA" id="ARBA00013174"/>
    </source>
</evidence>
<comment type="catalytic activity">
    <reaction evidence="1">
        <text>a CDP-1,2-diacyl-sn-glycerol + L-serine = a 1,2-diacyl-sn-glycero-3-phospho-L-serine + CMP + H(+)</text>
        <dbReference type="Rhea" id="RHEA:16913"/>
        <dbReference type="ChEBI" id="CHEBI:15378"/>
        <dbReference type="ChEBI" id="CHEBI:33384"/>
        <dbReference type="ChEBI" id="CHEBI:57262"/>
        <dbReference type="ChEBI" id="CHEBI:58332"/>
        <dbReference type="ChEBI" id="CHEBI:60377"/>
        <dbReference type="EC" id="2.7.8.8"/>
    </reaction>
</comment>
<dbReference type="InterPro" id="IPR004533">
    <property type="entry name" value="CDP-diaglyc--ser_O-PTrfase"/>
</dbReference>
<evidence type="ECO:0000313" key="18">
    <source>
        <dbReference type="Proteomes" id="UP001165524"/>
    </source>
</evidence>
<keyword evidence="9 16" id="KW-1133">Transmembrane helix</keyword>
<evidence type="ECO:0000256" key="7">
    <source>
        <dbReference type="ARBA" id="ARBA00022679"/>
    </source>
</evidence>
<dbReference type="InterPro" id="IPR050324">
    <property type="entry name" value="CDP-alcohol_PTase-I"/>
</dbReference>
<dbReference type="InterPro" id="IPR000462">
    <property type="entry name" value="CDP-OH_P_trans"/>
</dbReference>
<dbReference type="InterPro" id="IPR043130">
    <property type="entry name" value="CDP-OH_PTrfase_TM_dom"/>
</dbReference>
<reference evidence="17" key="1">
    <citation type="submission" date="2022-04" db="EMBL/GenBank/DDBJ databases">
        <title>Alcanivorax sp. CY1518 draft genome sequence.</title>
        <authorList>
            <person name="Zhao G."/>
            <person name="An M."/>
        </authorList>
    </citation>
    <scope>NUCLEOTIDE SEQUENCE</scope>
    <source>
        <strain evidence="17">CY1518</strain>
    </source>
</reference>
<evidence type="ECO:0000256" key="1">
    <source>
        <dbReference type="ARBA" id="ARBA00000287"/>
    </source>
</evidence>
<dbReference type="PROSITE" id="PS00379">
    <property type="entry name" value="CDP_ALCOHOL_P_TRANSF"/>
    <property type="match status" value="1"/>
</dbReference>
<keyword evidence="17" id="KW-0378">Hydrolase</keyword>
<keyword evidence="18" id="KW-1185">Reference proteome</keyword>
<feature type="transmembrane region" description="Helical" evidence="16">
    <location>
        <begin position="237"/>
        <end position="254"/>
    </location>
</feature>
<comment type="caution">
    <text evidence="17">The sequence shown here is derived from an EMBL/GenBank/DDBJ whole genome shotgun (WGS) entry which is preliminary data.</text>
</comment>
<evidence type="ECO:0000256" key="10">
    <source>
        <dbReference type="ARBA" id="ARBA00023098"/>
    </source>
</evidence>
<evidence type="ECO:0000256" key="13">
    <source>
        <dbReference type="ARBA" id="ARBA00023264"/>
    </source>
</evidence>
<evidence type="ECO:0000313" key="17">
    <source>
        <dbReference type="EMBL" id="MCK0538449.1"/>
    </source>
</evidence>
<comment type="subcellular location">
    <subcellularLocation>
        <location evidence="2">Endomembrane system</location>
        <topology evidence="2">Multi-pass membrane protein</topology>
    </subcellularLocation>
</comment>
<feature type="transmembrane region" description="Helical" evidence="16">
    <location>
        <begin position="59"/>
        <end position="76"/>
    </location>
</feature>
<keyword evidence="8 16" id="KW-0812">Transmembrane</keyword>
<keyword evidence="7 15" id="KW-0808">Transferase</keyword>
<keyword evidence="10" id="KW-0443">Lipid metabolism</keyword>
<evidence type="ECO:0000256" key="6">
    <source>
        <dbReference type="ARBA" id="ARBA00022516"/>
    </source>
</evidence>
<name>A0ABT0E9D2_9GAMM</name>
<dbReference type="InterPro" id="IPR048254">
    <property type="entry name" value="CDP_ALCOHOL_P_TRANSF_CS"/>
</dbReference>
<proteinExistence type="inferred from homology"/>
<dbReference type="GO" id="GO:0016787">
    <property type="term" value="F:hydrolase activity"/>
    <property type="evidence" value="ECO:0007669"/>
    <property type="project" value="UniProtKB-KW"/>
</dbReference>
<dbReference type="PANTHER" id="PTHR14269">
    <property type="entry name" value="CDP-DIACYLGLYCEROL--GLYCEROL-3-PHOSPHATE 3-PHOSPHATIDYLTRANSFERASE-RELATED"/>
    <property type="match status" value="1"/>
</dbReference>
<dbReference type="RefSeq" id="WP_246953085.1">
    <property type="nucleotide sequence ID" value="NZ_JALKII010000009.1"/>
</dbReference>
<evidence type="ECO:0000256" key="3">
    <source>
        <dbReference type="ARBA" id="ARBA00010441"/>
    </source>
</evidence>
<evidence type="ECO:0000256" key="5">
    <source>
        <dbReference type="ARBA" id="ARBA00017171"/>
    </source>
</evidence>
<comment type="similarity">
    <text evidence="3 15">Belongs to the CDP-alcohol phosphatidyltransferase class-I family.</text>
</comment>
<organism evidence="17 18">
    <name type="scientific">Alcanivorax quisquiliarum</name>
    <dbReference type="NCBI Taxonomy" id="2933565"/>
    <lineage>
        <taxon>Bacteria</taxon>
        <taxon>Pseudomonadati</taxon>
        <taxon>Pseudomonadota</taxon>
        <taxon>Gammaproteobacteria</taxon>
        <taxon>Oceanospirillales</taxon>
        <taxon>Alcanivoracaceae</taxon>
        <taxon>Alcanivorax</taxon>
    </lineage>
</organism>
<dbReference type="EC" id="2.7.8.8" evidence="4"/>
<dbReference type="PANTHER" id="PTHR14269:SF61">
    <property type="entry name" value="CDP-DIACYLGLYCEROL--SERINE O-PHOSPHATIDYLTRANSFERASE"/>
    <property type="match status" value="1"/>
</dbReference>
<evidence type="ECO:0000256" key="16">
    <source>
        <dbReference type="SAM" id="Phobius"/>
    </source>
</evidence>
<dbReference type="GO" id="GO:0003882">
    <property type="term" value="F:CDP-diacylglycerol-serine O-phosphatidyltransferase activity"/>
    <property type="evidence" value="ECO:0007669"/>
    <property type="project" value="UniProtKB-EC"/>
</dbReference>
<dbReference type="Pfam" id="PF01066">
    <property type="entry name" value="CDP-OH_P_transf"/>
    <property type="match status" value="1"/>
</dbReference>
<sequence>MTDPQHTDYPEEPQDFEVIESERDRGGNRHRGVYLLPNLITTAALFAGFYAILAAMNGMFVHAAVAIIVAGILDGMDGGIARLTNTQSRFGAEYDSLSDCVAFGVAPGLVAYAWALSELGNFGRAAAFLYVACAALRLARFNVQAASSDKRFFTGLPSPSGAGLVATMVWLGASRGVDGTEIGIIVALLTAAAGLLMVSSIRYHSFKEFRIGKVPFRVLLGAIVAFAIVFLDPPLVLLSVALAYVASGPLLWALRLRRVRAKRGN</sequence>
<feature type="transmembrane region" description="Helical" evidence="16">
    <location>
        <begin position="33"/>
        <end position="53"/>
    </location>
</feature>
<keyword evidence="12" id="KW-0594">Phospholipid biosynthesis</keyword>
<dbReference type="Gene3D" id="1.20.120.1760">
    <property type="match status" value="1"/>
</dbReference>
<feature type="transmembrane region" description="Helical" evidence="16">
    <location>
        <begin position="214"/>
        <end position="231"/>
    </location>
</feature>
<keyword evidence="6" id="KW-0444">Lipid biosynthesis</keyword>
<keyword evidence="13" id="KW-1208">Phospholipid metabolism</keyword>
<evidence type="ECO:0000256" key="11">
    <source>
        <dbReference type="ARBA" id="ARBA00023136"/>
    </source>
</evidence>